<keyword evidence="1" id="KW-1133">Transmembrane helix</keyword>
<reference evidence="2" key="1">
    <citation type="submission" date="2020-03" db="EMBL/GenBank/DDBJ databases">
        <title>Hybrid Assembly of Korean Phytophthora infestans isolates.</title>
        <authorList>
            <person name="Prokchorchik M."/>
            <person name="Lee Y."/>
            <person name="Seo J."/>
            <person name="Cho J.-H."/>
            <person name="Park Y.-E."/>
            <person name="Jang D.-C."/>
            <person name="Im J.-S."/>
            <person name="Choi J.-G."/>
            <person name="Park H.-J."/>
            <person name="Lee G.-B."/>
            <person name="Lee Y.-G."/>
            <person name="Hong S.-Y."/>
            <person name="Cho K."/>
            <person name="Sohn K.H."/>
        </authorList>
    </citation>
    <scope>NUCLEOTIDE SEQUENCE</scope>
    <source>
        <strain evidence="2">KR_2_A2</strain>
    </source>
</reference>
<comment type="caution">
    <text evidence="2">The sequence shown here is derived from an EMBL/GenBank/DDBJ whole genome shotgun (WGS) entry which is preliminary data.</text>
</comment>
<evidence type="ECO:0000313" key="3">
    <source>
        <dbReference type="Proteomes" id="UP000704712"/>
    </source>
</evidence>
<sequence>RLQHLLHHFTRPLSARLRAVQGTRALRDLGTAPSACETQSLRASQLRDVCYVAEVSLVPAAVQAVGVSTTTATVHAIKTLLVVAAAHVIVTRPVASTVQVVGAVIVVVAVAAHVAGGVMVAVAVQAAVQVVGARLSEDIAQGTRSLLYNPVKVAGAAQVRLGALCIAATAEVLIVPLDMIRDGVVGEAQVT</sequence>
<keyword evidence="1" id="KW-0812">Transmembrane</keyword>
<accession>A0A8S9VHC8</accession>
<feature type="non-terminal residue" evidence="2">
    <location>
        <position position="1"/>
    </location>
</feature>
<organism evidence="2 3">
    <name type="scientific">Phytophthora infestans</name>
    <name type="common">Potato late blight agent</name>
    <name type="synonym">Botrytis infestans</name>
    <dbReference type="NCBI Taxonomy" id="4787"/>
    <lineage>
        <taxon>Eukaryota</taxon>
        <taxon>Sar</taxon>
        <taxon>Stramenopiles</taxon>
        <taxon>Oomycota</taxon>
        <taxon>Peronosporomycetes</taxon>
        <taxon>Peronosporales</taxon>
        <taxon>Peronosporaceae</taxon>
        <taxon>Phytophthora</taxon>
    </lineage>
</organism>
<name>A0A8S9VHC8_PHYIN</name>
<feature type="transmembrane region" description="Helical" evidence="1">
    <location>
        <begin position="100"/>
        <end position="124"/>
    </location>
</feature>
<gene>
    <name evidence="2" type="ORF">GN958_ATG00130</name>
</gene>
<protein>
    <submittedName>
        <fullName evidence="2">Uncharacterized protein</fullName>
    </submittedName>
</protein>
<keyword evidence="1" id="KW-0472">Membrane</keyword>
<evidence type="ECO:0000313" key="2">
    <source>
        <dbReference type="EMBL" id="KAF4150679.1"/>
    </source>
</evidence>
<dbReference type="AlphaFoldDB" id="A0A8S9VHC8"/>
<proteinExistence type="predicted"/>
<dbReference type="EMBL" id="JAACNO010000037">
    <property type="protein sequence ID" value="KAF4150679.1"/>
    <property type="molecule type" value="Genomic_DNA"/>
</dbReference>
<dbReference type="Proteomes" id="UP000704712">
    <property type="component" value="Unassembled WGS sequence"/>
</dbReference>
<evidence type="ECO:0000256" key="1">
    <source>
        <dbReference type="SAM" id="Phobius"/>
    </source>
</evidence>